<accession>A0A1L8CLC6</accession>
<dbReference type="EC" id="5.2.1.8" evidence="7"/>
<dbReference type="OrthoDB" id="5291068at2"/>
<dbReference type="InterPro" id="IPR000774">
    <property type="entry name" value="PPIase_FKBP_N"/>
</dbReference>
<dbReference type="Gene3D" id="1.10.287.460">
    <property type="entry name" value="Peptidyl-prolyl cis-trans isomerase, FKBP-type, N-terminal domain"/>
    <property type="match status" value="1"/>
</dbReference>
<dbReference type="InterPro" id="IPR036944">
    <property type="entry name" value="PPIase_FKBP_N_sf"/>
</dbReference>
<gene>
    <name evidence="9" type="ORF">MMIC_P0664</name>
</gene>
<feature type="domain" description="PPIase FKBP-type" evidence="8">
    <location>
        <begin position="146"/>
        <end position="232"/>
    </location>
</feature>
<dbReference type="FunFam" id="3.10.50.40:FF:000045">
    <property type="entry name" value="Peptidyl-prolyl cis-trans isomerase"/>
    <property type="match status" value="1"/>
</dbReference>
<dbReference type="GO" id="GO:0006457">
    <property type="term" value="P:protein folding"/>
    <property type="evidence" value="ECO:0007669"/>
    <property type="project" value="InterPro"/>
</dbReference>
<sequence>MKKVFILACVVMLAACGQQEEKKAPALSLDSDDAKLGYAIGMDIGQSLKTLGTDLDRAAMIAAINDRLDNAEAKMSMEDASKVKQAFFVKQAEKKAAEQKALGEKNKTAGEAFLAENAKKEGVSVTASGLQYSVIKAAEGAKPAATDKVTVHYVGTLIDGTEFDSSVARGEPISFPLNGVIKGWQEGVQLMSVGSKYKLVLPSDLAYGERGAGPKIGPNSVLVFEVELLAIGDAKPAEAAKPAADMTPAEAAAKAIQEAADKPAAK</sequence>
<protein>
    <recommendedName>
        <fullName evidence="7">Peptidyl-prolyl cis-trans isomerase</fullName>
        <ecNumber evidence="7">5.2.1.8</ecNumber>
    </recommendedName>
</protein>
<keyword evidence="5 6" id="KW-0413">Isomerase</keyword>
<dbReference type="Gene3D" id="3.10.50.40">
    <property type="match status" value="1"/>
</dbReference>
<dbReference type="InterPro" id="IPR001179">
    <property type="entry name" value="PPIase_FKBP_dom"/>
</dbReference>
<dbReference type="NCBIfam" id="NF008602">
    <property type="entry name" value="PRK11570.1"/>
    <property type="match status" value="1"/>
</dbReference>
<dbReference type="AlphaFoldDB" id="A0A1L8CLC6"/>
<dbReference type="GO" id="GO:0003755">
    <property type="term" value="F:peptidyl-prolyl cis-trans isomerase activity"/>
    <property type="evidence" value="ECO:0007669"/>
    <property type="project" value="UniProtKB-UniRule"/>
</dbReference>
<evidence type="ECO:0000256" key="7">
    <source>
        <dbReference type="RuleBase" id="RU003915"/>
    </source>
</evidence>
<dbReference type="PROSITE" id="PS51257">
    <property type="entry name" value="PROKAR_LIPOPROTEIN"/>
    <property type="match status" value="1"/>
</dbReference>
<dbReference type="Pfam" id="PF00254">
    <property type="entry name" value="FKBP_C"/>
    <property type="match status" value="1"/>
</dbReference>
<dbReference type="STRING" id="1921010.MMIC_P0664"/>
<dbReference type="SUPFAM" id="SSF54534">
    <property type="entry name" value="FKBP-like"/>
    <property type="match status" value="1"/>
</dbReference>
<evidence type="ECO:0000256" key="6">
    <source>
        <dbReference type="PROSITE-ProRule" id="PRU00277"/>
    </source>
</evidence>
<comment type="catalytic activity">
    <reaction evidence="1 6 7">
        <text>[protein]-peptidylproline (omega=180) = [protein]-peptidylproline (omega=0)</text>
        <dbReference type="Rhea" id="RHEA:16237"/>
        <dbReference type="Rhea" id="RHEA-COMP:10747"/>
        <dbReference type="Rhea" id="RHEA-COMP:10748"/>
        <dbReference type="ChEBI" id="CHEBI:83833"/>
        <dbReference type="ChEBI" id="CHEBI:83834"/>
        <dbReference type="EC" id="5.2.1.8"/>
    </reaction>
</comment>
<evidence type="ECO:0000256" key="1">
    <source>
        <dbReference type="ARBA" id="ARBA00000971"/>
    </source>
</evidence>
<evidence type="ECO:0000313" key="10">
    <source>
        <dbReference type="Proteomes" id="UP000231632"/>
    </source>
</evidence>
<dbReference type="PANTHER" id="PTHR43811">
    <property type="entry name" value="FKBP-TYPE PEPTIDYL-PROLYL CIS-TRANS ISOMERASE FKPA"/>
    <property type="match status" value="1"/>
</dbReference>
<reference evidence="9 10" key="1">
    <citation type="journal article" date="2017" name="Arch. Microbiol.">
        <title>Mariprofundus micogutta sp. nov., a novel iron-oxidizing zetaproteobacterium isolated from a deep-sea hydrothermal field at the Bayonnaise knoll of the Izu-Ogasawara arc, and a description of Mariprofundales ord. nov. and Zetaproteobacteria classis nov.</title>
        <authorList>
            <person name="Makita H."/>
            <person name="Tanaka E."/>
            <person name="Mitsunobu S."/>
            <person name="Miyazaki M."/>
            <person name="Nunoura T."/>
            <person name="Uematsu K."/>
            <person name="Takaki Y."/>
            <person name="Nishi S."/>
            <person name="Shimamura S."/>
            <person name="Takai K."/>
        </authorList>
    </citation>
    <scope>NUCLEOTIDE SEQUENCE [LARGE SCALE GENOMIC DNA]</scope>
    <source>
        <strain evidence="9 10">ET2</strain>
    </source>
</reference>
<comment type="caution">
    <text evidence="9">The sequence shown here is derived from an EMBL/GenBank/DDBJ whole genome shotgun (WGS) entry which is preliminary data.</text>
</comment>
<dbReference type="PROSITE" id="PS50059">
    <property type="entry name" value="FKBP_PPIASE"/>
    <property type="match status" value="1"/>
</dbReference>
<dbReference type="RefSeq" id="WP_072659044.1">
    <property type="nucleotide sequence ID" value="NZ_BDFD01000004.1"/>
</dbReference>
<dbReference type="PANTHER" id="PTHR43811:SF23">
    <property type="entry name" value="FKBP-TYPE 22 KDA PEPTIDYL-PROLYL CIS-TRANS ISOMERASE"/>
    <property type="match status" value="1"/>
</dbReference>
<dbReference type="InterPro" id="IPR046357">
    <property type="entry name" value="PPIase_dom_sf"/>
</dbReference>
<organism evidence="9 10">
    <name type="scientific">Mariprofundus micogutta</name>
    <dbReference type="NCBI Taxonomy" id="1921010"/>
    <lineage>
        <taxon>Bacteria</taxon>
        <taxon>Pseudomonadati</taxon>
        <taxon>Pseudomonadota</taxon>
        <taxon>Candidatius Mariprofundia</taxon>
        <taxon>Mariprofundales</taxon>
        <taxon>Mariprofundaceae</taxon>
        <taxon>Mariprofundus</taxon>
    </lineage>
</organism>
<evidence type="ECO:0000259" key="8">
    <source>
        <dbReference type="PROSITE" id="PS50059"/>
    </source>
</evidence>
<proteinExistence type="inferred from homology"/>
<evidence type="ECO:0000256" key="2">
    <source>
        <dbReference type="ARBA" id="ARBA00006577"/>
    </source>
</evidence>
<keyword evidence="3" id="KW-0732">Signal</keyword>
<evidence type="ECO:0000313" key="9">
    <source>
        <dbReference type="EMBL" id="GAV19712.1"/>
    </source>
</evidence>
<keyword evidence="10" id="KW-1185">Reference proteome</keyword>
<keyword evidence="4 6" id="KW-0697">Rotamase</keyword>
<comment type="similarity">
    <text evidence="2 7">Belongs to the FKBP-type PPIase family.</text>
</comment>
<dbReference type="Pfam" id="PF01346">
    <property type="entry name" value="FKBP_N"/>
    <property type="match status" value="1"/>
</dbReference>
<evidence type="ECO:0000256" key="5">
    <source>
        <dbReference type="ARBA" id="ARBA00023235"/>
    </source>
</evidence>
<evidence type="ECO:0000256" key="4">
    <source>
        <dbReference type="ARBA" id="ARBA00023110"/>
    </source>
</evidence>
<name>A0A1L8CLC6_9PROT</name>
<evidence type="ECO:0000256" key="3">
    <source>
        <dbReference type="ARBA" id="ARBA00022729"/>
    </source>
</evidence>
<dbReference type="Proteomes" id="UP000231632">
    <property type="component" value="Unassembled WGS sequence"/>
</dbReference>
<dbReference type="EMBL" id="BDFD01000004">
    <property type="protein sequence ID" value="GAV19712.1"/>
    <property type="molecule type" value="Genomic_DNA"/>
</dbReference>